<evidence type="ECO:0000313" key="1">
    <source>
        <dbReference type="EMBL" id="XRI74984.1"/>
    </source>
</evidence>
<accession>A0ACD5HJN8</accession>
<dbReference type="Proteomes" id="UP001195965">
    <property type="component" value="Chromosome"/>
</dbReference>
<name>A0ACD5HJN8_9PROT</name>
<keyword evidence="2" id="KW-1185">Reference proteome</keyword>
<sequence>MRSGDSSTGAGSVEFAATDQTGLTLIEAMATLAIFAIGSLGILSLFLGSFSMSAQNQNLTSGYEIAQSAVGVLRANGAQALTLDGATVSATQASNTLLSPVSQVMSAYGMPPQSQVNLGVTPLNGNGQCPCTATVSVSWGNGAQTYTTQTIVGY</sequence>
<gene>
    <name evidence="1" type="ORF">HHS34_006650</name>
</gene>
<protein>
    <submittedName>
        <fullName evidence="1">Prepilin-type N-terminal cleavage/methylation domain-containing protein</fullName>
    </submittedName>
</protein>
<dbReference type="EMBL" id="CP127526">
    <property type="protein sequence ID" value="XRI74984.1"/>
    <property type="molecule type" value="Genomic_DNA"/>
</dbReference>
<proteinExistence type="predicted"/>
<organism evidence="1 2">
    <name type="scientific">Acidithiobacillus montserratensis</name>
    <dbReference type="NCBI Taxonomy" id="2729135"/>
    <lineage>
        <taxon>Bacteria</taxon>
        <taxon>Pseudomonadati</taxon>
        <taxon>Pseudomonadota</taxon>
        <taxon>Acidithiobacillia</taxon>
        <taxon>Acidithiobacillales</taxon>
        <taxon>Acidithiobacillaceae</taxon>
        <taxon>Acidithiobacillus</taxon>
    </lineage>
</organism>
<evidence type="ECO:0000313" key="2">
    <source>
        <dbReference type="Proteomes" id="UP001195965"/>
    </source>
</evidence>
<reference evidence="1 2" key="1">
    <citation type="journal article" date="2021" name="ISME J.">
        <title>Genomic evolution of the class Acidithiobacillia: deep-branching Proteobacteria living in extreme acidic conditions.</title>
        <authorList>
            <person name="Moya-Beltran A."/>
            <person name="Beard S."/>
            <person name="Rojas-Villalobos C."/>
            <person name="Issotta F."/>
            <person name="Gallardo Y."/>
            <person name="Ulloa R."/>
            <person name="Giaveno A."/>
            <person name="Degli Esposti M."/>
            <person name="Johnson D.B."/>
            <person name="Quatrini R."/>
        </authorList>
    </citation>
    <scope>NUCLEOTIDE SEQUENCE [LARGE SCALE GENOMIC DNA]</scope>
    <source>
        <strain evidence="1 2">GG1-14</strain>
    </source>
</reference>